<evidence type="ECO:0000313" key="2">
    <source>
        <dbReference type="EMBL" id="SBT03291.1"/>
    </source>
</evidence>
<dbReference type="EMBL" id="FLQY01000005">
    <property type="protein sequence ID" value="SBT03291.1"/>
    <property type="molecule type" value="Genomic_DNA"/>
</dbReference>
<protein>
    <submittedName>
        <fullName evidence="2">Uncharacterized protein</fullName>
    </submittedName>
</protein>
<feature type="chain" id="PRO_5008381372" evidence="1">
    <location>
        <begin position="26"/>
        <end position="167"/>
    </location>
</feature>
<keyword evidence="3" id="KW-1185">Reference proteome</keyword>
<name>A0A1A8XEY0_9RHOO</name>
<feature type="signal peptide" evidence="1">
    <location>
        <begin position="1"/>
        <end position="25"/>
    </location>
</feature>
<keyword evidence="1" id="KW-0732">Signal</keyword>
<dbReference type="RefSeq" id="WP_186409381.1">
    <property type="nucleotide sequence ID" value="NZ_FLQY01000005.1"/>
</dbReference>
<dbReference type="AlphaFoldDB" id="A0A1A8XEY0"/>
<organism evidence="2 3">
    <name type="scientific">Candidatus Propionivibrio aalborgensis</name>
    <dbReference type="NCBI Taxonomy" id="1860101"/>
    <lineage>
        <taxon>Bacteria</taxon>
        <taxon>Pseudomonadati</taxon>
        <taxon>Pseudomonadota</taxon>
        <taxon>Betaproteobacteria</taxon>
        <taxon>Rhodocyclales</taxon>
        <taxon>Rhodocyclaceae</taxon>
        <taxon>Propionivibrio</taxon>
    </lineage>
</organism>
<gene>
    <name evidence="2" type="ORF">PROAA_1020014</name>
</gene>
<dbReference type="Proteomes" id="UP000199600">
    <property type="component" value="Unassembled WGS sequence"/>
</dbReference>
<sequence>MLAIGRFGRCLFFLCGQVLATSASADEAPAASWASADPRLGECVMFREGGVGLVFKSPTFWLKGSVAGFSRERRLAGRCPKIGKPVQSYTRDDWVRVASSSPCVHRDADVREVTVLRIRVAVEEWETPWSDMHGTAGWLFRGQFLDKPLVKGEQIDFDASWLERCEL</sequence>
<evidence type="ECO:0000313" key="3">
    <source>
        <dbReference type="Proteomes" id="UP000199600"/>
    </source>
</evidence>
<proteinExistence type="predicted"/>
<evidence type="ECO:0000256" key="1">
    <source>
        <dbReference type="SAM" id="SignalP"/>
    </source>
</evidence>
<accession>A0A1A8XEY0</accession>
<reference evidence="2 3" key="1">
    <citation type="submission" date="2016-06" db="EMBL/GenBank/DDBJ databases">
        <authorList>
            <person name="Kjaerup R.B."/>
            <person name="Dalgaard T.S."/>
            <person name="Juul-Madsen H.R."/>
        </authorList>
    </citation>
    <scope>NUCLEOTIDE SEQUENCE [LARGE SCALE GENOMIC DNA]</scope>
    <source>
        <strain evidence="2">2</strain>
    </source>
</reference>